<dbReference type="RefSeq" id="WP_084188415.1">
    <property type="nucleotide sequence ID" value="NZ_APNK01000002.1"/>
</dbReference>
<dbReference type="CDD" id="cd09107">
    <property type="entry name" value="PLDc_vPLD3_4_5_like_2"/>
    <property type="match status" value="1"/>
</dbReference>
<dbReference type="OrthoDB" id="9814092at2"/>
<dbReference type="EMBL" id="APNK01000002">
    <property type="protein sequence ID" value="KEZ79073.1"/>
    <property type="molecule type" value="Genomic_DNA"/>
</dbReference>
<evidence type="ECO:0000256" key="1">
    <source>
        <dbReference type="SAM" id="SignalP"/>
    </source>
</evidence>
<evidence type="ECO:0000313" key="3">
    <source>
        <dbReference type="EMBL" id="KEZ79073.1"/>
    </source>
</evidence>
<proteinExistence type="predicted"/>
<dbReference type="InterPro" id="IPR001736">
    <property type="entry name" value="PLipase_D/transphosphatidylase"/>
</dbReference>
<feature type="signal peptide" evidence="1">
    <location>
        <begin position="1"/>
        <end position="18"/>
    </location>
</feature>
<dbReference type="InterPro" id="IPR025202">
    <property type="entry name" value="PLD-like_dom"/>
</dbReference>
<name>A0A084IQT9_SALHC</name>
<dbReference type="PANTHER" id="PTHR10185:SF17">
    <property type="entry name" value="GM01519P-RELATED"/>
    <property type="match status" value="1"/>
</dbReference>
<dbReference type="GO" id="GO:0006793">
    <property type="term" value="P:phosphorus metabolic process"/>
    <property type="evidence" value="ECO:0007669"/>
    <property type="project" value="UniProtKB-ARBA"/>
</dbReference>
<evidence type="ECO:0000259" key="2">
    <source>
        <dbReference type="PROSITE" id="PS50035"/>
    </source>
</evidence>
<feature type="chain" id="PRO_5001776683" evidence="1">
    <location>
        <begin position="19"/>
        <end position="422"/>
    </location>
</feature>
<protein>
    <submittedName>
        <fullName evidence="3">Phospholipase D</fullName>
    </submittedName>
</protein>
<comment type="caution">
    <text evidence="3">The sequence shown here is derived from an EMBL/GenBank/DDBJ whole genome shotgun (WGS) entry which is preliminary data.</text>
</comment>
<dbReference type="Gene3D" id="3.30.870.10">
    <property type="entry name" value="Endonuclease Chain A"/>
    <property type="match status" value="2"/>
</dbReference>
<dbReference type="GO" id="GO:0003824">
    <property type="term" value="F:catalytic activity"/>
    <property type="evidence" value="ECO:0007669"/>
    <property type="project" value="InterPro"/>
</dbReference>
<dbReference type="AlphaFoldDB" id="A0A084IQT9"/>
<dbReference type="InterPro" id="IPR050874">
    <property type="entry name" value="Diverse_PLD-related"/>
</dbReference>
<feature type="domain" description="PLD phosphodiesterase" evidence="2">
    <location>
        <begin position="347"/>
        <end position="374"/>
    </location>
</feature>
<accession>A0A084IQT9</accession>
<keyword evidence="4" id="KW-1185">Reference proteome</keyword>
<dbReference type="PANTHER" id="PTHR10185">
    <property type="entry name" value="PHOSPHOLIPASE D - RELATED"/>
    <property type="match status" value="1"/>
</dbReference>
<reference evidence="3 4" key="1">
    <citation type="submission" date="2013-03" db="EMBL/GenBank/DDBJ databases">
        <title>Salinisphaera hydrothermalis C41B8 Genome Sequencing.</title>
        <authorList>
            <person name="Li C."/>
            <person name="Lai Q."/>
            <person name="Shao Z."/>
        </authorList>
    </citation>
    <scope>NUCLEOTIDE SEQUENCE [LARGE SCALE GENOMIC DNA]</scope>
    <source>
        <strain evidence="3 4">C41B8</strain>
    </source>
</reference>
<sequence>MRVVIALLAAGFLAPATASTPEHAHAAGGTTPAHIQIVESVPTHSMYGEPGVPRTPEVWRRMIDAARTRIDIAAFYVANKPGEALAPVLDAIAARAKAGVNVRILTGPTFADETDQSLAPLAKLANVTIRRLPVNKLTGGVLHAKYFVVDGHDAFIGSANWDWRAMDQIHELGVRIDSPRMARTLDATFDFDWRLAANGDLPAARKRAAQPPAFDPVTREAPVVVADDNGRITGTAFEAFSPPALMPGWITTEQSALVRLIHSARRRIRIQVMKLSAINEYGPPGYWPALDSALRDAAARGVAVQIVVADWALREPMQSYLKSLAVLPNITVKYSHVPIAPRGFIPYARVEHCKYAVADDDAVYVGTGNWTRSYFDASVNASLFMHDGPAAHTLNAIFERDWNGPYVHTIEPGGHYNPPRTH</sequence>
<gene>
    <name evidence="3" type="ORF">C41B8_03047</name>
</gene>
<keyword evidence="1" id="KW-0732">Signal</keyword>
<evidence type="ECO:0000313" key="4">
    <source>
        <dbReference type="Proteomes" id="UP000028302"/>
    </source>
</evidence>
<dbReference type="Pfam" id="PF13091">
    <property type="entry name" value="PLDc_2"/>
    <property type="match status" value="2"/>
</dbReference>
<dbReference type="Proteomes" id="UP000028302">
    <property type="component" value="Unassembled WGS sequence"/>
</dbReference>
<dbReference type="SUPFAM" id="SSF56024">
    <property type="entry name" value="Phospholipase D/nuclease"/>
    <property type="match status" value="2"/>
</dbReference>
<feature type="domain" description="PLD phosphodiesterase" evidence="2">
    <location>
        <begin position="138"/>
        <end position="165"/>
    </location>
</feature>
<dbReference type="STRING" id="1304275.C41B8_03047"/>
<dbReference type="SMART" id="SM00155">
    <property type="entry name" value="PLDc"/>
    <property type="match status" value="2"/>
</dbReference>
<dbReference type="PROSITE" id="PS50035">
    <property type="entry name" value="PLD"/>
    <property type="match status" value="2"/>
</dbReference>
<dbReference type="eggNOG" id="COG1502">
    <property type="taxonomic scope" value="Bacteria"/>
</dbReference>
<organism evidence="3 4">
    <name type="scientific">Salinisphaera hydrothermalis (strain C41B8)</name>
    <dbReference type="NCBI Taxonomy" id="1304275"/>
    <lineage>
        <taxon>Bacteria</taxon>
        <taxon>Pseudomonadati</taxon>
        <taxon>Pseudomonadota</taxon>
        <taxon>Gammaproteobacteria</taxon>
        <taxon>Salinisphaerales</taxon>
        <taxon>Salinisphaeraceae</taxon>
        <taxon>Salinisphaera</taxon>
    </lineage>
</organism>